<reference evidence="1" key="1">
    <citation type="submission" date="2019-08" db="EMBL/GenBank/DDBJ databases">
        <title>Genome sequence of Clostridiales bacterium MT110.</title>
        <authorList>
            <person name="Cao J."/>
        </authorList>
    </citation>
    <scope>NUCLEOTIDE SEQUENCE</scope>
    <source>
        <strain evidence="1">MT110</strain>
    </source>
</reference>
<proteinExistence type="predicted"/>
<evidence type="ECO:0000313" key="2">
    <source>
        <dbReference type="Proteomes" id="UP000594014"/>
    </source>
</evidence>
<evidence type="ECO:0000313" key="1">
    <source>
        <dbReference type="EMBL" id="QOX65223.1"/>
    </source>
</evidence>
<keyword evidence="2" id="KW-1185">Reference proteome</keyword>
<protein>
    <submittedName>
        <fullName evidence="1">Aminotransferase class I/II-fold pyridoxal phosphate-dependent enzyme</fullName>
    </submittedName>
</protein>
<sequence>MKINDFKLEVYFEQYEFSAPYLLTQSDCESMELGQLLALEPGAQEKLMKSWLGYTEVQGNPELRSLVSALYQSIGEENVIMHTGAQEAIFDYMNVLLEKGDHVISMFPVYQSLYEVAHAEGCEVSRWELKAGEQGWAIDFDELEALIRPNTKLIAVNTPNNPTGYTFGEDEMKQLCSIAEKHGIYLFSDEVYRGLELDGNTRPCAADLYDKAASLGVMSKAYGLSGLRIGWVATKDTDMISKMKKFKHYMSICNSAPSEILSIIALNHGDKILQKNKSIIKENLTLADCFFEKYDSLFKNYRPISGPIAFHKMEIDRPIEDFCEDLVRKSGVLLLPANIYSYPGSFFRMGYGRKSFSESLNRFEQYLIEKGLV</sequence>
<name>A0ACD1AFY7_9FIRM</name>
<accession>A0ACD1AFY7</accession>
<keyword evidence="1" id="KW-0032">Aminotransferase</keyword>
<dbReference type="EMBL" id="CP042469">
    <property type="protein sequence ID" value="QOX65223.1"/>
    <property type="molecule type" value="Genomic_DNA"/>
</dbReference>
<keyword evidence="1" id="KW-0808">Transferase</keyword>
<organism evidence="1 2">
    <name type="scientific">Anoxybacterium hadale</name>
    <dbReference type="NCBI Taxonomy" id="3408580"/>
    <lineage>
        <taxon>Bacteria</taxon>
        <taxon>Bacillati</taxon>
        <taxon>Bacillota</taxon>
        <taxon>Clostridia</taxon>
        <taxon>Peptostreptococcales</taxon>
        <taxon>Anaerovoracaceae</taxon>
        <taxon>Anoxybacterium</taxon>
    </lineage>
</organism>
<dbReference type="Proteomes" id="UP000594014">
    <property type="component" value="Chromosome"/>
</dbReference>
<gene>
    <name evidence="1" type="ORF">FRZ06_18630</name>
</gene>